<dbReference type="Pfam" id="PF00202">
    <property type="entry name" value="Aminotran_3"/>
    <property type="match status" value="1"/>
</dbReference>
<dbReference type="InterPro" id="IPR015421">
    <property type="entry name" value="PyrdxlP-dep_Trfase_major"/>
</dbReference>
<accession>B9TEG2</accession>
<dbReference type="eggNOG" id="KOG1401">
    <property type="taxonomic scope" value="Eukaryota"/>
</dbReference>
<name>B9TEG2_RICCO</name>
<evidence type="ECO:0000313" key="4">
    <source>
        <dbReference type="EMBL" id="EEF25753.1"/>
    </source>
</evidence>
<evidence type="ECO:0000256" key="3">
    <source>
        <dbReference type="ARBA" id="ARBA00022898"/>
    </source>
</evidence>
<dbReference type="InterPro" id="IPR015424">
    <property type="entry name" value="PyrdxlP-dep_Trfase"/>
</dbReference>
<keyword evidence="5" id="KW-1185">Reference proteome</keyword>
<keyword evidence="3" id="KW-0663">Pyridoxal phosphate</keyword>
<keyword evidence="4" id="KW-0413">Isomerase</keyword>
<dbReference type="Proteomes" id="UP000008311">
    <property type="component" value="Unassembled WGS sequence"/>
</dbReference>
<dbReference type="PANTHER" id="PTHR43713">
    <property type="entry name" value="GLUTAMATE-1-SEMIALDEHYDE 2,1-AMINOMUTASE"/>
    <property type="match status" value="1"/>
</dbReference>
<organism evidence="4 5">
    <name type="scientific">Ricinus communis</name>
    <name type="common">Castor bean</name>
    <dbReference type="NCBI Taxonomy" id="3988"/>
    <lineage>
        <taxon>Eukaryota</taxon>
        <taxon>Viridiplantae</taxon>
        <taxon>Streptophyta</taxon>
        <taxon>Embryophyta</taxon>
        <taxon>Tracheophyta</taxon>
        <taxon>Spermatophyta</taxon>
        <taxon>Magnoliopsida</taxon>
        <taxon>eudicotyledons</taxon>
        <taxon>Gunneridae</taxon>
        <taxon>Pentapetalae</taxon>
        <taxon>rosids</taxon>
        <taxon>fabids</taxon>
        <taxon>Malpighiales</taxon>
        <taxon>Euphorbiaceae</taxon>
        <taxon>Acalyphoideae</taxon>
        <taxon>Acalypheae</taxon>
        <taxon>Ricinus</taxon>
    </lineage>
</organism>
<dbReference type="STRING" id="3988.B9TEG2"/>
<sequence length="199" mass="21244">MVLIFDEVWSLRTGYRGTQGIVGVTPDLTTMGKMIGGGLPVGAVGGKREVMSVFSVDEGEPKVKHSGTFTGNPMSMAAGFVAMSLMTPDAFDMLAAQGQRLADGLRRALADTRTQGHVVNRGSMTNMLFTESIPVDYRDLYAQQTPEVSALSASMPKLMAVEGLHVLRNMFVGSTAISDDDVDQTIAAVRRALMAARQA</sequence>
<dbReference type="InParanoid" id="B9TEG2"/>
<dbReference type="Gene3D" id="3.40.640.10">
    <property type="entry name" value="Type I PLP-dependent aspartate aminotransferase-like (Major domain)"/>
    <property type="match status" value="1"/>
</dbReference>
<dbReference type="AlphaFoldDB" id="B9TEG2"/>
<dbReference type="EMBL" id="EQ978997">
    <property type="protein sequence ID" value="EEF25753.1"/>
    <property type="molecule type" value="Genomic_DNA"/>
</dbReference>
<dbReference type="SUPFAM" id="SSF53383">
    <property type="entry name" value="PLP-dependent transferases"/>
    <property type="match status" value="1"/>
</dbReference>
<protein>
    <submittedName>
        <fullName evidence="4">Glutamate-1-semialdehyde 2,1-aminomutase, putative</fullName>
        <ecNumber evidence="4">5.4.3.8</ecNumber>
    </submittedName>
</protein>
<gene>
    <name evidence="4" type="ORF">RCOM_1949850</name>
</gene>
<dbReference type="InterPro" id="IPR005814">
    <property type="entry name" value="Aminotrans_3"/>
</dbReference>
<dbReference type="GO" id="GO:0030170">
    <property type="term" value="F:pyridoxal phosphate binding"/>
    <property type="evidence" value="ECO:0007669"/>
    <property type="project" value="InterPro"/>
</dbReference>
<dbReference type="GO" id="GO:0008483">
    <property type="term" value="F:transaminase activity"/>
    <property type="evidence" value="ECO:0007669"/>
    <property type="project" value="InterPro"/>
</dbReference>
<evidence type="ECO:0000256" key="2">
    <source>
        <dbReference type="ARBA" id="ARBA00001933"/>
    </source>
</evidence>
<dbReference type="InterPro" id="IPR015422">
    <property type="entry name" value="PyrdxlP-dep_Trfase_small"/>
</dbReference>
<evidence type="ECO:0000256" key="1">
    <source>
        <dbReference type="ARBA" id="ARBA00001579"/>
    </source>
</evidence>
<dbReference type="GO" id="GO:0042286">
    <property type="term" value="F:glutamate-1-semialdehyde 2,1-aminomutase activity"/>
    <property type="evidence" value="ECO:0007669"/>
    <property type="project" value="UniProtKB-EC"/>
</dbReference>
<evidence type="ECO:0000313" key="5">
    <source>
        <dbReference type="Proteomes" id="UP000008311"/>
    </source>
</evidence>
<comment type="catalytic activity">
    <reaction evidence="1">
        <text>(S)-4-amino-5-oxopentanoate = 5-aminolevulinate</text>
        <dbReference type="Rhea" id="RHEA:14265"/>
        <dbReference type="ChEBI" id="CHEBI:57501"/>
        <dbReference type="ChEBI" id="CHEBI:356416"/>
        <dbReference type="EC" id="5.4.3.8"/>
    </reaction>
</comment>
<dbReference type="PANTHER" id="PTHR43713:SF3">
    <property type="entry name" value="GLUTAMATE-1-SEMIALDEHYDE 2,1-AMINOMUTASE 1, CHLOROPLASTIC-RELATED"/>
    <property type="match status" value="1"/>
</dbReference>
<proteinExistence type="predicted"/>
<dbReference type="Gene3D" id="3.90.1150.10">
    <property type="entry name" value="Aspartate Aminotransferase, domain 1"/>
    <property type="match status" value="1"/>
</dbReference>
<dbReference type="EC" id="5.4.3.8" evidence="4"/>
<reference evidence="5" key="1">
    <citation type="journal article" date="2010" name="Nat. Biotechnol.">
        <title>Draft genome sequence of the oilseed species Ricinus communis.</title>
        <authorList>
            <person name="Chan A.P."/>
            <person name="Crabtree J."/>
            <person name="Zhao Q."/>
            <person name="Lorenzi H."/>
            <person name="Orvis J."/>
            <person name="Puiu D."/>
            <person name="Melake-Berhan A."/>
            <person name="Jones K.M."/>
            <person name="Redman J."/>
            <person name="Chen G."/>
            <person name="Cahoon E.B."/>
            <person name="Gedil M."/>
            <person name="Stanke M."/>
            <person name="Haas B.J."/>
            <person name="Wortman J.R."/>
            <person name="Fraser-Liggett C.M."/>
            <person name="Ravel J."/>
            <person name="Rabinowicz P.D."/>
        </authorList>
    </citation>
    <scope>NUCLEOTIDE SEQUENCE [LARGE SCALE GENOMIC DNA]</scope>
    <source>
        <strain evidence="5">cv. Hale</strain>
    </source>
</reference>
<comment type="cofactor">
    <cofactor evidence="2">
        <name>pyridoxal 5'-phosphate</name>
        <dbReference type="ChEBI" id="CHEBI:597326"/>
    </cofactor>
</comment>